<keyword evidence="4 7" id="KW-0808">Transferase</keyword>
<evidence type="ECO:0000256" key="2">
    <source>
        <dbReference type="ARBA" id="ARBA00008138"/>
    </source>
</evidence>
<dbReference type="EC" id="2.1.1.-" evidence="6"/>
<evidence type="ECO:0000256" key="1">
    <source>
        <dbReference type="ARBA" id="ARBA00003907"/>
    </source>
</evidence>
<gene>
    <name evidence="7" type="ORF">A4X20_07645</name>
</gene>
<organism evidence="7 8">
    <name type="scientific">Mycolicibacterium iranicum</name>
    <name type="common">Mycobacterium iranicum</name>
    <dbReference type="NCBI Taxonomy" id="912594"/>
    <lineage>
        <taxon>Bacteria</taxon>
        <taxon>Bacillati</taxon>
        <taxon>Actinomycetota</taxon>
        <taxon>Actinomycetes</taxon>
        <taxon>Mycobacteriales</taxon>
        <taxon>Mycobacteriaceae</taxon>
        <taxon>Mycolicibacterium</taxon>
    </lineage>
</organism>
<dbReference type="SUPFAM" id="SSF53335">
    <property type="entry name" value="S-adenosyl-L-methionine-dependent methyltransferases"/>
    <property type="match status" value="1"/>
</dbReference>
<dbReference type="Proteomes" id="UP000078396">
    <property type="component" value="Unassembled WGS sequence"/>
</dbReference>
<accession>A0A178LPS2</accession>
<dbReference type="eggNOG" id="COG3315">
    <property type="taxonomic scope" value="Bacteria"/>
</dbReference>
<comment type="similarity">
    <text evidence="2 6">Belongs to the UPF0677 family.</text>
</comment>
<keyword evidence="3 6" id="KW-0489">Methyltransferase</keyword>
<dbReference type="Pfam" id="PF04072">
    <property type="entry name" value="LCM"/>
    <property type="match status" value="1"/>
</dbReference>
<name>A0A178LPS2_MYCIR</name>
<comment type="caution">
    <text evidence="7">The sequence shown here is derived from an EMBL/GenBank/DDBJ whole genome shotgun (WGS) entry which is preliminary data.</text>
</comment>
<evidence type="ECO:0000256" key="3">
    <source>
        <dbReference type="ARBA" id="ARBA00022603"/>
    </source>
</evidence>
<dbReference type="FunFam" id="3.40.50.150:FF:000152">
    <property type="entry name" value="S-adenosyl-L-methionine-dependent methyltransferase"/>
    <property type="match status" value="1"/>
</dbReference>
<dbReference type="AlphaFoldDB" id="A0A178LPS2"/>
<dbReference type="GO" id="GO:0008168">
    <property type="term" value="F:methyltransferase activity"/>
    <property type="evidence" value="ECO:0007669"/>
    <property type="project" value="UniProtKB-UniRule"/>
</dbReference>
<keyword evidence="5 6" id="KW-0949">S-adenosyl-L-methionine</keyword>
<comment type="function">
    <text evidence="1 6">Exhibits S-adenosyl-L-methionine-dependent methyltransferase activity.</text>
</comment>
<dbReference type="PANTHER" id="PTHR43619">
    <property type="entry name" value="S-ADENOSYL-L-METHIONINE-DEPENDENT METHYLTRANSFERASE YKTD-RELATED"/>
    <property type="match status" value="1"/>
</dbReference>
<dbReference type="InterPro" id="IPR029063">
    <property type="entry name" value="SAM-dependent_MTases_sf"/>
</dbReference>
<dbReference type="InterPro" id="IPR011610">
    <property type="entry name" value="SAM_mthyl_Trfase_ML2640-like"/>
</dbReference>
<protein>
    <recommendedName>
        <fullName evidence="6">S-adenosyl-L-methionine-dependent methyltransferase</fullName>
        <ecNumber evidence="6">2.1.1.-</ecNumber>
    </recommendedName>
</protein>
<evidence type="ECO:0000313" key="7">
    <source>
        <dbReference type="EMBL" id="OAN34558.1"/>
    </source>
</evidence>
<dbReference type="RefSeq" id="WP_064283825.1">
    <property type="nucleotide sequence ID" value="NZ_LWCS01000043.1"/>
</dbReference>
<dbReference type="GO" id="GO:0032259">
    <property type="term" value="P:methylation"/>
    <property type="evidence" value="ECO:0007669"/>
    <property type="project" value="UniProtKB-KW"/>
</dbReference>
<reference evidence="7 8" key="1">
    <citation type="submission" date="2016-04" db="EMBL/GenBank/DDBJ databases">
        <title>Draft Genome Sequences of Staphylococcus capitis Strain H36, S. capitis Strain H65, S. cohnii Strain H62, S. hominis Strain H69, Mycobacterium iranicum Strain H39, Plantibacter sp. Strain H53, Pseudomonas oryzihabitans Strain H72, and Microbacterium sp. Strain H83, isolated from residential settings.</title>
        <authorList>
            <person name="Lymperopoulou D."/>
            <person name="Adams R.I."/>
            <person name="Lindow S."/>
            <person name="Coil D.A."/>
            <person name="Jospin G."/>
            <person name="Eisen J.A."/>
        </authorList>
    </citation>
    <scope>NUCLEOTIDE SEQUENCE [LARGE SCALE GENOMIC DNA]</scope>
    <source>
        <strain evidence="7 8">H39</strain>
    </source>
</reference>
<dbReference type="STRING" id="912594.AWC12_06655"/>
<evidence type="ECO:0000256" key="6">
    <source>
        <dbReference type="RuleBase" id="RU362030"/>
    </source>
</evidence>
<evidence type="ECO:0000256" key="5">
    <source>
        <dbReference type="ARBA" id="ARBA00022691"/>
    </source>
</evidence>
<proteinExistence type="inferred from homology"/>
<dbReference type="OrthoDB" id="9806164at2"/>
<dbReference type="EMBL" id="LWCS01000043">
    <property type="protein sequence ID" value="OAN34558.1"/>
    <property type="molecule type" value="Genomic_DNA"/>
</dbReference>
<sequence>MSRTDDDSWDPASSVGATATLVAAGRAAASADPDPLINDPYADPLVRAVGLEFFTKLLDGEIDLSQFPDSSAERAQAMIDGMAVRTKFFDDCCAAATTAGVTQVVILASGLDARAYRLAWPPGTVVYELDQPQVIEFKTRTLRDIGAEPTATHRPVPIDLRDDWPTALRKAGFSPAQPTAWLAEGLLIYLPPDAQDRLFDQITELSAPGSTIATEYAPGIVDFDADKASALSKPLREHGFDIDMSSLVYAGARSHVMDYLRSRGWQVSGAPRDELFARYGRAQPVLSDDTDPLGEIVYVSASLDAGNPG</sequence>
<dbReference type="Gene3D" id="3.40.50.150">
    <property type="entry name" value="Vaccinia Virus protein VP39"/>
    <property type="match status" value="1"/>
</dbReference>
<dbReference type="PANTHER" id="PTHR43619:SF2">
    <property type="entry name" value="S-ADENOSYL-L-METHIONINE-DEPENDENT METHYLTRANSFERASES SUPERFAMILY PROTEIN"/>
    <property type="match status" value="1"/>
</dbReference>
<evidence type="ECO:0000256" key="4">
    <source>
        <dbReference type="ARBA" id="ARBA00022679"/>
    </source>
</evidence>
<dbReference type="InterPro" id="IPR007213">
    <property type="entry name" value="Ppm1/Ppm2/Tcmp"/>
</dbReference>
<dbReference type="NCBIfam" id="TIGR00027">
    <property type="entry name" value="mthyl_TIGR00027"/>
    <property type="match status" value="1"/>
</dbReference>
<evidence type="ECO:0000313" key="8">
    <source>
        <dbReference type="Proteomes" id="UP000078396"/>
    </source>
</evidence>